<name>A0A286GVF9_9PROT</name>
<evidence type="ECO:0000256" key="1">
    <source>
        <dbReference type="SAM" id="SignalP"/>
    </source>
</evidence>
<keyword evidence="3" id="KW-1185">Reference proteome</keyword>
<keyword evidence="1" id="KW-0732">Signal</keyword>
<dbReference type="EMBL" id="OCNJ01000008">
    <property type="protein sequence ID" value="SOD99099.1"/>
    <property type="molecule type" value="Genomic_DNA"/>
</dbReference>
<gene>
    <name evidence="2" type="ORF">SAMN05421508_108218</name>
</gene>
<feature type="chain" id="PRO_5013261905" description="Sporulation related domain-containing protein" evidence="1">
    <location>
        <begin position="25"/>
        <end position="135"/>
    </location>
</feature>
<evidence type="ECO:0008006" key="4">
    <source>
        <dbReference type="Google" id="ProtNLM"/>
    </source>
</evidence>
<feature type="signal peptide" evidence="1">
    <location>
        <begin position="1"/>
        <end position="24"/>
    </location>
</feature>
<dbReference type="OrthoDB" id="7388953at2"/>
<evidence type="ECO:0000313" key="3">
    <source>
        <dbReference type="Proteomes" id="UP000219621"/>
    </source>
</evidence>
<dbReference type="AlphaFoldDB" id="A0A286GVF9"/>
<reference evidence="2 3" key="1">
    <citation type="submission" date="2017-09" db="EMBL/GenBank/DDBJ databases">
        <authorList>
            <person name="Ehlers B."/>
            <person name="Leendertz F.H."/>
        </authorList>
    </citation>
    <scope>NUCLEOTIDE SEQUENCE [LARGE SCALE GENOMIC DNA]</scope>
    <source>
        <strain evidence="2 3">USBA 140</strain>
    </source>
</reference>
<proteinExistence type="predicted"/>
<sequence>MRTIIAAAAIAVGALVAAPGPAAAAGPDMEITEAEAEAGALAFAVHVGSYKMPGNAPTDWWKLADFWPGVLYFKRMTKVVDIPGKGMFTRLYLVGDPALAPVLCRELKKRAKYCAIHDLRAGAGVTLHDGEAAAR</sequence>
<dbReference type="RefSeq" id="WP_097280609.1">
    <property type="nucleotide sequence ID" value="NZ_OCNJ01000008.1"/>
</dbReference>
<evidence type="ECO:0000313" key="2">
    <source>
        <dbReference type="EMBL" id="SOD99099.1"/>
    </source>
</evidence>
<protein>
    <recommendedName>
        <fullName evidence="4">Sporulation related domain-containing protein</fullName>
    </recommendedName>
</protein>
<accession>A0A286GVF9</accession>
<dbReference type="Proteomes" id="UP000219621">
    <property type="component" value="Unassembled WGS sequence"/>
</dbReference>
<organism evidence="2 3">
    <name type="scientific">Caenispirillum bisanense</name>
    <dbReference type="NCBI Taxonomy" id="414052"/>
    <lineage>
        <taxon>Bacteria</taxon>
        <taxon>Pseudomonadati</taxon>
        <taxon>Pseudomonadota</taxon>
        <taxon>Alphaproteobacteria</taxon>
        <taxon>Rhodospirillales</taxon>
        <taxon>Novispirillaceae</taxon>
        <taxon>Caenispirillum</taxon>
    </lineage>
</organism>